<gene>
    <name evidence="2" type="ORF">KFL_003630070</name>
</gene>
<reference evidence="2 3" key="1">
    <citation type="journal article" date="2014" name="Nat. Commun.">
        <title>Klebsormidium flaccidum genome reveals primary factors for plant terrestrial adaptation.</title>
        <authorList>
            <person name="Hori K."/>
            <person name="Maruyama F."/>
            <person name="Fujisawa T."/>
            <person name="Togashi T."/>
            <person name="Yamamoto N."/>
            <person name="Seo M."/>
            <person name="Sato S."/>
            <person name="Yamada T."/>
            <person name="Mori H."/>
            <person name="Tajima N."/>
            <person name="Moriyama T."/>
            <person name="Ikeuchi M."/>
            <person name="Watanabe M."/>
            <person name="Wada H."/>
            <person name="Kobayashi K."/>
            <person name="Saito M."/>
            <person name="Masuda T."/>
            <person name="Sasaki-Sekimoto Y."/>
            <person name="Mashiguchi K."/>
            <person name="Awai K."/>
            <person name="Shimojima M."/>
            <person name="Masuda S."/>
            <person name="Iwai M."/>
            <person name="Nobusawa T."/>
            <person name="Narise T."/>
            <person name="Kondo S."/>
            <person name="Saito H."/>
            <person name="Sato R."/>
            <person name="Murakawa M."/>
            <person name="Ihara Y."/>
            <person name="Oshima-Yamada Y."/>
            <person name="Ohtaka K."/>
            <person name="Satoh M."/>
            <person name="Sonobe K."/>
            <person name="Ishii M."/>
            <person name="Ohtani R."/>
            <person name="Kanamori-Sato M."/>
            <person name="Honoki R."/>
            <person name="Miyazaki D."/>
            <person name="Mochizuki H."/>
            <person name="Umetsu J."/>
            <person name="Higashi K."/>
            <person name="Shibata D."/>
            <person name="Kamiya Y."/>
            <person name="Sato N."/>
            <person name="Nakamura Y."/>
            <person name="Tabata S."/>
            <person name="Ida S."/>
            <person name="Kurokawa K."/>
            <person name="Ohta H."/>
        </authorList>
    </citation>
    <scope>NUCLEOTIDE SEQUENCE [LARGE SCALE GENOMIC DNA]</scope>
    <source>
        <strain evidence="2 3">NIES-2285</strain>
    </source>
</reference>
<name>A0A1Y1IHI2_KLENI</name>
<dbReference type="EMBL" id="DF237312">
    <property type="protein sequence ID" value="GAQ87598.1"/>
    <property type="molecule type" value="Genomic_DNA"/>
</dbReference>
<evidence type="ECO:0000313" key="3">
    <source>
        <dbReference type="Proteomes" id="UP000054558"/>
    </source>
</evidence>
<evidence type="ECO:0000256" key="1">
    <source>
        <dbReference type="SAM" id="MobiDB-lite"/>
    </source>
</evidence>
<dbReference type="AlphaFoldDB" id="A0A1Y1IHI2"/>
<sequence length="89" mass="9723">MRRQYCFQSEGKEGVEVGPEAAGGDWARGEPRVEDSLGALVGGFELRLEGVARRSEVAGDEWEEAGFSWGAEVGKARLWEGEGHRLEEG</sequence>
<feature type="region of interest" description="Disordered" evidence="1">
    <location>
        <begin position="1"/>
        <end position="29"/>
    </location>
</feature>
<keyword evidence="3" id="KW-1185">Reference proteome</keyword>
<organism evidence="2 3">
    <name type="scientific">Klebsormidium nitens</name>
    <name type="common">Green alga</name>
    <name type="synonym">Ulothrix nitens</name>
    <dbReference type="NCBI Taxonomy" id="105231"/>
    <lineage>
        <taxon>Eukaryota</taxon>
        <taxon>Viridiplantae</taxon>
        <taxon>Streptophyta</taxon>
        <taxon>Klebsormidiophyceae</taxon>
        <taxon>Klebsormidiales</taxon>
        <taxon>Klebsormidiaceae</taxon>
        <taxon>Klebsormidium</taxon>
    </lineage>
</organism>
<proteinExistence type="predicted"/>
<protein>
    <submittedName>
        <fullName evidence="2">Uncharacterized protein</fullName>
    </submittedName>
</protein>
<evidence type="ECO:0000313" key="2">
    <source>
        <dbReference type="EMBL" id="GAQ87598.1"/>
    </source>
</evidence>
<accession>A0A1Y1IHI2</accession>
<dbReference type="Proteomes" id="UP000054558">
    <property type="component" value="Unassembled WGS sequence"/>
</dbReference>